<accession>A0A5C3KWY9</accession>
<dbReference type="AlphaFoldDB" id="A0A5C3KWY9"/>
<dbReference type="OrthoDB" id="288987at2759"/>
<feature type="region of interest" description="Disordered" evidence="2">
    <location>
        <begin position="25"/>
        <end position="47"/>
    </location>
</feature>
<dbReference type="GO" id="GO:0016787">
    <property type="term" value="F:hydrolase activity"/>
    <property type="evidence" value="ECO:0007669"/>
    <property type="project" value="UniProtKB-KW"/>
</dbReference>
<dbReference type="STRING" id="230819.A0A5C3KWY9"/>
<evidence type="ECO:0000256" key="1">
    <source>
        <dbReference type="ARBA" id="ARBA00022801"/>
    </source>
</evidence>
<keyword evidence="5" id="KW-1185">Reference proteome</keyword>
<name>A0A5C3KWY9_COPMA</name>
<evidence type="ECO:0000313" key="4">
    <source>
        <dbReference type="EMBL" id="TFK25036.1"/>
    </source>
</evidence>
<keyword evidence="1" id="KW-0378">Hydrolase</keyword>
<feature type="domain" description="UFSP1/2/DUB catalytic" evidence="3">
    <location>
        <begin position="107"/>
        <end position="286"/>
    </location>
</feature>
<sequence>VICAICSQDLYQLSVDHRQAHYDRHFGEELSSPNSPGPSKPKSRRFSPNKLFSSAKWQLKENDVFWYPTKRQRIPKNFVPGLIPVLKRALLKSHARGETRKAALCYDQAVLIRQEKWDMGWGCGYRNFLMACACLMVQPFQPMYFPLLDSPTTPSIRNLQTWIEDAWGKGFDREGQKQLKTLVGTRRWIGTADLYVAFSSRGIPSQLFDFTDVSNAQIVMDWIVNYFTPQVPGTLKNAFEELKSATPVTCTEKMPLILQHAGHSRTIVGYEITKQGIVNLLQFESGMIISGELQQLALSQHPQAEASPADDEVEIVSETLQIPDSDDEIIITGYKPSKRVNKPTNASSLDSKTFDHQAIIRPFRLGTKKLGTKNQYQILAFPLTDPLSEKDMQRCKVVKSTKIC</sequence>
<feature type="non-terminal residue" evidence="4">
    <location>
        <position position="1"/>
    </location>
</feature>
<dbReference type="EMBL" id="ML210191">
    <property type="protein sequence ID" value="TFK25036.1"/>
    <property type="molecule type" value="Genomic_DNA"/>
</dbReference>
<evidence type="ECO:0000256" key="2">
    <source>
        <dbReference type="SAM" id="MobiDB-lite"/>
    </source>
</evidence>
<dbReference type="Gene3D" id="3.90.70.130">
    <property type="match status" value="1"/>
</dbReference>
<proteinExistence type="predicted"/>
<reference evidence="4 5" key="1">
    <citation type="journal article" date="2019" name="Nat. Ecol. Evol.">
        <title>Megaphylogeny resolves global patterns of mushroom evolution.</title>
        <authorList>
            <person name="Varga T."/>
            <person name="Krizsan K."/>
            <person name="Foldi C."/>
            <person name="Dima B."/>
            <person name="Sanchez-Garcia M."/>
            <person name="Sanchez-Ramirez S."/>
            <person name="Szollosi G.J."/>
            <person name="Szarkandi J.G."/>
            <person name="Papp V."/>
            <person name="Albert L."/>
            <person name="Andreopoulos W."/>
            <person name="Angelini C."/>
            <person name="Antonin V."/>
            <person name="Barry K.W."/>
            <person name="Bougher N.L."/>
            <person name="Buchanan P."/>
            <person name="Buyck B."/>
            <person name="Bense V."/>
            <person name="Catcheside P."/>
            <person name="Chovatia M."/>
            <person name="Cooper J."/>
            <person name="Damon W."/>
            <person name="Desjardin D."/>
            <person name="Finy P."/>
            <person name="Geml J."/>
            <person name="Haridas S."/>
            <person name="Hughes K."/>
            <person name="Justo A."/>
            <person name="Karasinski D."/>
            <person name="Kautmanova I."/>
            <person name="Kiss B."/>
            <person name="Kocsube S."/>
            <person name="Kotiranta H."/>
            <person name="LaButti K.M."/>
            <person name="Lechner B.E."/>
            <person name="Liimatainen K."/>
            <person name="Lipzen A."/>
            <person name="Lukacs Z."/>
            <person name="Mihaltcheva S."/>
            <person name="Morgado L.N."/>
            <person name="Niskanen T."/>
            <person name="Noordeloos M.E."/>
            <person name="Ohm R.A."/>
            <person name="Ortiz-Santana B."/>
            <person name="Ovrebo C."/>
            <person name="Racz N."/>
            <person name="Riley R."/>
            <person name="Savchenko A."/>
            <person name="Shiryaev A."/>
            <person name="Soop K."/>
            <person name="Spirin V."/>
            <person name="Szebenyi C."/>
            <person name="Tomsovsky M."/>
            <person name="Tulloss R.E."/>
            <person name="Uehling J."/>
            <person name="Grigoriev I.V."/>
            <person name="Vagvolgyi C."/>
            <person name="Papp T."/>
            <person name="Martin F.M."/>
            <person name="Miettinen O."/>
            <person name="Hibbett D.S."/>
            <person name="Nagy L.G."/>
        </authorList>
    </citation>
    <scope>NUCLEOTIDE SEQUENCE [LARGE SCALE GENOMIC DNA]</scope>
    <source>
        <strain evidence="4 5">CBS 121175</strain>
    </source>
</reference>
<evidence type="ECO:0000313" key="5">
    <source>
        <dbReference type="Proteomes" id="UP000307440"/>
    </source>
</evidence>
<dbReference type="InterPro" id="IPR012462">
    <property type="entry name" value="UFSP1/2_DUB_cat"/>
</dbReference>
<organism evidence="4 5">
    <name type="scientific">Coprinopsis marcescibilis</name>
    <name type="common">Agaric fungus</name>
    <name type="synonym">Psathyrella marcescibilis</name>
    <dbReference type="NCBI Taxonomy" id="230819"/>
    <lineage>
        <taxon>Eukaryota</taxon>
        <taxon>Fungi</taxon>
        <taxon>Dikarya</taxon>
        <taxon>Basidiomycota</taxon>
        <taxon>Agaricomycotina</taxon>
        <taxon>Agaricomycetes</taxon>
        <taxon>Agaricomycetidae</taxon>
        <taxon>Agaricales</taxon>
        <taxon>Agaricineae</taxon>
        <taxon>Psathyrellaceae</taxon>
        <taxon>Coprinopsis</taxon>
    </lineage>
</organism>
<dbReference type="Pfam" id="PF07910">
    <property type="entry name" value="Peptidase_C78"/>
    <property type="match status" value="1"/>
</dbReference>
<gene>
    <name evidence="4" type="ORF">FA15DRAFT_591235</name>
</gene>
<evidence type="ECO:0000259" key="3">
    <source>
        <dbReference type="Pfam" id="PF07910"/>
    </source>
</evidence>
<protein>
    <recommendedName>
        <fullName evidence="3">UFSP1/2/DUB catalytic domain-containing protein</fullName>
    </recommendedName>
</protein>
<dbReference type="Proteomes" id="UP000307440">
    <property type="component" value="Unassembled WGS sequence"/>
</dbReference>